<evidence type="ECO:0000256" key="1">
    <source>
        <dbReference type="ARBA" id="ARBA00004370"/>
    </source>
</evidence>
<keyword evidence="3 5" id="KW-1133">Transmembrane helix</keyword>
<dbReference type="InterPro" id="IPR001129">
    <property type="entry name" value="Membr-assoc_MAPEG"/>
</dbReference>
<evidence type="ECO:0000313" key="7">
    <source>
        <dbReference type="Proteomes" id="UP001500392"/>
    </source>
</evidence>
<keyword evidence="2 5" id="KW-0812">Transmembrane</keyword>
<evidence type="ECO:0000256" key="3">
    <source>
        <dbReference type="ARBA" id="ARBA00022989"/>
    </source>
</evidence>
<dbReference type="InterPro" id="IPR023352">
    <property type="entry name" value="MAPEG-like_dom_sf"/>
</dbReference>
<keyword evidence="7" id="KW-1185">Reference proteome</keyword>
<feature type="transmembrane region" description="Helical" evidence="5">
    <location>
        <begin position="6"/>
        <end position="25"/>
    </location>
</feature>
<dbReference type="Gene3D" id="1.20.120.550">
    <property type="entry name" value="Membrane associated eicosanoid/glutathione metabolism-like domain"/>
    <property type="match status" value="1"/>
</dbReference>
<dbReference type="RefSeq" id="WP_344935106.1">
    <property type="nucleotide sequence ID" value="NZ_BAABDM010000003.1"/>
</dbReference>
<organism evidence="6 7">
    <name type="scientific">Zhongshania borealis</name>
    <dbReference type="NCBI Taxonomy" id="889488"/>
    <lineage>
        <taxon>Bacteria</taxon>
        <taxon>Pseudomonadati</taxon>
        <taxon>Pseudomonadota</taxon>
        <taxon>Gammaproteobacteria</taxon>
        <taxon>Cellvibrionales</taxon>
        <taxon>Spongiibacteraceae</taxon>
        <taxon>Zhongshania</taxon>
    </lineage>
</organism>
<evidence type="ECO:0000313" key="6">
    <source>
        <dbReference type="EMBL" id="GAA4095024.1"/>
    </source>
</evidence>
<dbReference type="SUPFAM" id="SSF161084">
    <property type="entry name" value="MAPEG domain-like"/>
    <property type="match status" value="1"/>
</dbReference>
<evidence type="ECO:0000256" key="5">
    <source>
        <dbReference type="SAM" id="Phobius"/>
    </source>
</evidence>
<comment type="subcellular location">
    <subcellularLocation>
        <location evidence="1">Membrane</location>
    </subcellularLocation>
</comment>
<protein>
    <submittedName>
        <fullName evidence="6">MAPEG family protein</fullName>
    </submittedName>
</protein>
<proteinExistence type="predicted"/>
<sequence>MTTSLMAMAGYIGWVLLLYFVVIAYRGFMVMSAQRKADAWTRGRELQDSQSVKRIGDALSNSLETVPLFIGVILLAHVSDQSAITDGLAPIYVGARVVQSVSHIISIHHLMIFLVRFPAFLVQVGLLAWWSLALTGLI</sequence>
<keyword evidence="4 5" id="KW-0472">Membrane</keyword>
<accession>A0ABP7WTG4</accession>
<name>A0ABP7WTG4_9GAMM</name>
<reference evidence="7" key="1">
    <citation type="journal article" date="2019" name="Int. J. Syst. Evol. Microbiol.">
        <title>The Global Catalogue of Microorganisms (GCM) 10K type strain sequencing project: providing services to taxonomists for standard genome sequencing and annotation.</title>
        <authorList>
            <consortium name="The Broad Institute Genomics Platform"/>
            <consortium name="The Broad Institute Genome Sequencing Center for Infectious Disease"/>
            <person name="Wu L."/>
            <person name="Ma J."/>
        </authorList>
    </citation>
    <scope>NUCLEOTIDE SEQUENCE [LARGE SCALE GENOMIC DNA]</scope>
    <source>
        <strain evidence="7">JCM 17304</strain>
    </source>
</reference>
<evidence type="ECO:0000256" key="4">
    <source>
        <dbReference type="ARBA" id="ARBA00023136"/>
    </source>
</evidence>
<dbReference type="Pfam" id="PF01124">
    <property type="entry name" value="MAPEG"/>
    <property type="match status" value="1"/>
</dbReference>
<dbReference type="Proteomes" id="UP001500392">
    <property type="component" value="Unassembled WGS sequence"/>
</dbReference>
<comment type="caution">
    <text evidence="6">The sequence shown here is derived from an EMBL/GenBank/DDBJ whole genome shotgun (WGS) entry which is preliminary data.</text>
</comment>
<evidence type="ECO:0000256" key="2">
    <source>
        <dbReference type="ARBA" id="ARBA00022692"/>
    </source>
</evidence>
<dbReference type="EMBL" id="BAABDM010000003">
    <property type="protein sequence ID" value="GAA4095024.1"/>
    <property type="molecule type" value="Genomic_DNA"/>
</dbReference>
<gene>
    <name evidence="6" type="ORF">GCM10022414_18920</name>
</gene>
<feature type="transmembrane region" description="Helical" evidence="5">
    <location>
        <begin position="110"/>
        <end position="132"/>
    </location>
</feature>